<dbReference type="InterPro" id="IPR036162">
    <property type="entry name" value="Resolvase-like_N_sf"/>
</dbReference>
<dbReference type="SMART" id="SM00857">
    <property type="entry name" value="Resolvase"/>
    <property type="match status" value="1"/>
</dbReference>
<dbReference type="InterPro" id="IPR050639">
    <property type="entry name" value="SSR_resolvase"/>
</dbReference>
<evidence type="ECO:0000256" key="2">
    <source>
        <dbReference type="ARBA" id="ARBA00022908"/>
    </source>
</evidence>
<protein>
    <submittedName>
        <fullName evidence="7">Recombinase family protein</fullName>
    </submittedName>
</protein>
<dbReference type="InterPro" id="IPR006119">
    <property type="entry name" value="Resolv_N"/>
</dbReference>
<sequence length="194" mass="21297">MFYGYARVSTAGQDLSGQVERLKAAGCDPIFLEKVSGTKSDRPELRRALKALASGDTLMVVAVDRLARDTRDLLNILHEVKEAGAGFRSLDESIVDTTSELADVVLAVLGIAAKWERARMIERTSAGRAQAVARGVKLGRKPKLTPLQQREIKARLAEGEGQRELARSYNVGVATIARLVKQDLDEKIIRRTEL</sequence>
<evidence type="ECO:0000256" key="5">
    <source>
        <dbReference type="PROSITE-ProRule" id="PRU10137"/>
    </source>
</evidence>
<proteinExistence type="inferred from homology"/>
<evidence type="ECO:0000313" key="7">
    <source>
        <dbReference type="EMBL" id="MDX8332998.1"/>
    </source>
</evidence>
<dbReference type="CDD" id="cd03768">
    <property type="entry name" value="SR_ResInv"/>
    <property type="match status" value="1"/>
</dbReference>
<accession>A0ABU4W815</accession>
<keyword evidence="4" id="KW-0233">DNA recombination</keyword>
<evidence type="ECO:0000259" key="6">
    <source>
        <dbReference type="PROSITE" id="PS51736"/>
    </source>
</evidence>
<feature type="active site" description="O-(5'-phospho-DNA)-serine intermediate" evidence="5">
    <location>
        <position position="9"/>
    </location>
</feature>
<organism evidence="7 8">
    <name type="scientific">Agrobacterium rosae</name>
    <dbReference type="NCBI Taxonomy" id="1972867"/>
    <lineage>
        <taxon>Bacteria</taxon>
        <taxon>Pseudomonadati</taxon>
        <taxon>Pseudomonadota</taxon>
        <taxon>Alphaproteobacteria</taxon>
        <taxon>Hyphomicrobiales</taxon>
        <taxon>Rhizobiaceae</taxon>
        <taxon>Rhizobium/Agrobacterium group</taxon>
        <taxon>Agrobacterium</taxon>
    </lineage>
</organism>
<dbReference type="EMBL" id="JAVRAD010000032">
    <property type="protein sequence ID" value="MDX8332998.1"/>
    <property type="molecule type" value="Genomic_DNA"/>
</dbReference>
<dbReference type="SUPFAM" id="SSF53041">
    <property type="entry name" value="Resolvase-like"/>
    <property type="match status" value="1"/>
</dbReference>
<dbReference type="Gene3D" id="1.10.10.60">
    <property type="entry name" value="Homeodomain-like"/>
    <property type="match status" value="1"/>
</dbReference>
<dbReference type="InterPro" id="IPR009057">
    <property type="entry name" value="Homeodomain-like_sf"/>
</dbReference>
<keyword evidence="2" id="KW-0229">DNA integration</keyword>
<gene>
    <name evidence="7" type="ORF">RMS29_27795</name>
</gene>
<name>A0ABU4W815_9HYPH</name>
<dbReference type="Proteomes" id="UP001277561">
    <property type="component" value="Unassembled WGS sequence"/>
</dbReference>
<dbReference type="Gene3D" id="3.40.50.1390">
    <property type="entry name" value="Resolvase, N-terminal catalytic domain"/>
    <property type="match status" value="1"/>
</dbReference>
<dbReference type="Pfam" id="PF00239">
    <property type="entry name" value="Resolvase"/>
    <property type="match status" value="1"/>
</dbReference>
<dbReference type="PANTHER" id="PTHR30461">
    <property type="entry name" value="DNA-INVERTASE FROM LAMBDOID PROPHAGE"/>
    <property type="match status" value="1"/>
</dbReference>
<dbReference type="CDD" id="cd00569">
    <property type="entry name" value="HTH_Hin_like"/>
    <property type="match status" value="1"/>
</dbReference>
<reference evidence="7" key="1">
    <citation type="journal article" date="2023" name="Phytobiomes J">
        <title>Deciphering the key players within the bacterial microbiota associated with aerial crown gall tumors on rhododendron: Insights into the gallobiome.</title>
        <authorList>
            <person name="Kuzmanovic N."/>
            <person name="Nesme J."/>
            <person name="Wolf J."/>
            <person name="Neumann-Schaal M."/>
            <person name="Petersen J."/>
            <person name="Fernandez-Gnecco G."/>
            <person name="Sproeer C."/>
            <person name="Bunk B."/>
            <person name="Overmann J."/>
            <person name="Sorensen S.J."/>
            <person name="Idczak E."/>
            <person name="Smalla K."/>
        </authorList>
    </citation>
    <scope>NUCLEOTIDE SEQUENCE [LARGE SCALE GENOMIC DNA]</scope>
    <source>
        <strain evidence="7">Rho-14.1</strain>
    </source>
</reference>
<evidence type="ECO:0000256" key="3">
    <source>
        <dbReference type="ARBA" id="ARBA00023125"/>
    </source>
</evidence>
<evidence type="ECO:0000313" key="8">
    <source>
        <dbReference type="Proteomes" id="UP001277561"/>
    </source>
</evidence>
<evidence type="ECO:0000256" key="4">
    <source>
        <dbReference type="ARBA" id="ARBA00023172"/>
    </source>
</evidence>
<keyword evidence="3" id="KW-0238">DNA-binding</keyword>
<comment type="caution">
    <text evidence="7">The sequence shown here is derived from an EMBL/GenBank/DDBJ whole genome shotgun (WGS) entry which is preliminary data.</text>
</comment>
<dbReference type="PROSITE" id="PS00398">
    <property type="entry name" value="RECOMBINASES_2"/>
    <property type="match status" value="1"/>
</dbReference>
<dbReference type="PANTHER" id="PTHR30461:SF26">
    <property type="entry name" value="RESOLVASE HOMOLOG YNEB"/>
    <property type="match status" value="1"/>
</dbReference>
<dbReference type="PROSITE" id="PS00397">
    <property type="entry name" value="RECOMBINASES_1"/>
    <property type="match status" value="1"/>
</dbReference>
<dbReference type="RefSeq" id="WP_320188983.1">
    <property type="nucleotide sequence ID" value="NZ_CP192773.1"/>
</dbReference>
<dbReference type="InterPro" id="IPR006120">
    <property type="entry name" value="Resolvase_HTH_dom"/>
</dbReference>
<keyword evidence="8" id="KW-1185">Reference proteome</keyword>
<dbReference type="PROSITE" id="PS51736">
    <property type="entry name" value="RECOMBINASES_3"/>
    <property type="match status" value="1"/>
</dbReference>
<evidence type="ECO:0000256" key="1">
    <source>
        <dbReference type="ARBA" id="ARBA00009913"/>
    </source>
</evidence>
<dbReference type="Pfam" id="PF02796">
    <property type="entry name" value="HTH_7"/>
    <property type="match status" value="1"/>
</dbReference>
<comment type="similarity">
    <text evidence="1">Belongs to the site-specific recombinase resolvase family.</text>
</comment>
<feature type="domain" description="Resolvase/invertase-type recombinase catalytic" evidence="6">
    <location>
        <begin position="1"/>
        <end position="135"/>
    </location>
</feature>
<dbReference type="SUPFAM" id="SSF46689">
    <property type="entry name" value="Homeodomain-like"/>
    <property type="match status" value="1"/>
</dbReference>
<dbReference type="InterPro" id="IPR006118">
    <property type="entry name" value="Recombinase_CS"/>
</dbReference>